<organism evidence="1">
    <name type="scientific">Arundo donax</name>
    <name type="common">Giant reed</name>
    <name type="synonym">Donax arundinaceus</name>
    <dbReference type="NCBI Taxonomy" id="35708"/>
    <lineage>
        <taxon>Eukaryota</taxon>
        <taxon>Viridiplantae</taxon>
        <taxon>Streptophyta</taxon>
        <taxon>Embryophyta</taxon>
        <taxon>Tracheophyta</taxon>
        <taxon>Spermatophyta</taxon>
        <taxon>Magnoliopsida</taxon>
        <taxon>Liliopsida</taxon>
        <taxon>Poales</taxon>
        <taxon>Poaceae</taxon>
        <taxon>PACMAD clade</taxon>
        <taxon>Arundinoideae</taxon>
        <taxon>Arundineae</taxon>
        <taxon>Arundo</taxon>
    </lineage>
</organism>
<sequence>MDLLRTIDVSCVSRTLDCCICHSARHLMKVCYNLPHQAGKPTNILQQENKQIVVLHAEHRGPRNSSGFQDSQ</sequence>
<accession>A0A0A9EMW3</accession>
<reference evidence="1" key="1">
    <citation type="submission" date="2014-09" db="EMBL/GenBank/DDBJ databases">
        <authorList>
            <person name="Magalhaes I.L.F."/>
            <person name="Oliveira U."/>
            <person name="Santos F.R."/>
            <person name="Vidigal T.H.D.A."/>
            <person name="Brescovit A.D."/>
            <person name="Santos A.J."/>
        </authorList>
    </citation>
    <scope>NUCLEOTIDE SEQUENCE</scope>
    <source>
        <tissue evidence="1">Shoot tissue taken approximately 20 cm above the soil surface</tissue>
    </source>
</reference>
<proteinExistence type="predicted"/>
<reference evidence="1" key="2">
    <citation type="journal article" date="2015" name="Data Brief">
        <title>Shoot transcriptome of the giant reed, Arundo donax.</title>
        <authorList>
            <person name="Barrero R.A."/>
            <person name="Guerrero F.D."/>
            <person name="Moolhuijzen P."/>
            <person name="Goolsby J.A."/>
            <person name="Tidwell J."/>
            <person name="Bellgard S.E."/>
            <person name="Bellgard M.I."/>
        </authorList>
    </citation>
    <scope>NUCLEOTIDE SEQUENCE</scope>
    <source>
        <tissue evidence="1">Shoot tissue taken approximately 20 cm above the soil surface</tissue>
    </source>
</reference>
<dbReference type="AlphaFoldDB" id="A0A0A9EMW3"/>
<protein>
    <submittedName>
        <fullName evidence="1">Uncharacterized protein</fullName>
    </submittedName>
</protein>
<dbReference type="EMBL" id="GBRH01196444">
    <property type="protein sequence ID" value="JAE01452.1"/>
    <property type="molecule type" value="Transcribed_RNA"/>
</dbReference>
<name>A0A0A9EMW3_ARUDO</name>
<evidence type="ECO:0000313" key="1">
    <source>
        <dbReference type="EMBL" id="JAE01452.1"/>
    </source>
</evidence>